<dbReference type="OrthoDB" id="434160at2759"/>
<dbReference type="InterPro" id="IPR029044">
    <property type="entry name" value="Nucleotide-diphossugar_trans"/>
</dbReference>
<name>U1HY31_ENDPU</name>
<dbReference type="RefSeq" id="XP_007786903.1">
    <property type="nucleotide sequence ID" value="XM_007788713.1"/>
</dbReference>
<dbReference type="PRINTS" id="PR00301">
    <property type="entry name" value="HEATSHOCK70"/>
</dbReference>
<dbReference type="InterPro" id="IPR043129">
    <property type="entry name" value="ATPase_NBD"/>
</dbReference>
<organism evidence="9 10">
    <name type="scientific">Endocarpon pusillum (strain Z07020 / HMAS-L-300199)</name>
    <name type="common">Lichen-forming fungus</name>
    <dbReference type="NCBI Taxonomy" id="1263415"/>
    <lineage>
        <taxon>Eukaryota</taxon>
        <taxon>Fungi</taxon>
        <taxon>Dikarya</taxon>
        <taxon>Ascomycota</taxon>
        <taxon>Pezizomycotina</taxon>
        <taxon>Eurotiomycetes</taxon>
        <taxon>Chaetothyriomycetidae</taxon>
        <taxon>Verrucariales</taxon>
        <taxon>Verrucariaceae</taxon>
        <taxon>Endocarpon</taxon>
    </lineage>
</organism>
<feature type="compositionally biased region" description="Basic and acidic residues" evidence="7">
    <location>
        <begin position="1289"/>
        <end position="1301"/>
    </location>
</feature>
<dbReference type="SUPFAM" id="SSF100934">
    <property type="entry name" value="Heat shock protein 70kD (HSP70), C-terminal subdomain"/>
    <property type="match status" value="1"/>
</dbReference>
<evidence type="ECO:0000256" key="3">
    <source>
        <dbReference type="ARBA" id="ARBA00022490"/>
    </source>
</evidence>
<evidence type="ECO:0000256" key="5">
    <source>
        <dbReference type="ARBA" id="ARBA00022840"/>
    </source>
</evidence>
<dbReference type="GeneID" id="19236630"/>
<reference evidence="10" key="1">
    <citation type="journal article" date="2014" name="BMC Genomics">
        <title>Genome characteristics reveal the impact of lichenization on lichen-forming fungus Endocarpon pusillum Hedwig (Verrucariales, Ascomycota).</title>
        <authorList>
            <person name="Wang Y.-Y."/>
            <person name="Liu B."/>
            <person name="Zhang X.-Y."/>
            <person name="Zhou Q.-M."/>
            <person name="Zhang T."/>
            <person name="Li H."/>
            <person name="Yu Y.-F."/>
            <person name="Zhang X.-L."/>
            <person name="Hao X.-Y."/>
            <person name="Wang M."/>
            <person name="Wang L."/>
            <person name="Wei J.-C."/>
        </authorList>
    </citation>
    <scope>NUCLEOTIDE SEQUENCE [LARGE SCALE GENOMIC DNA]</scope>
    <source>
        <strain evidence="10">Z07020 / HMAS-L-300199</strain>
    </source>
</reference>
<dbReference type="InterPro" id="IPR018181">
    <property type="entry name" value="Heat_shock_70_CS"/>
</dbReference>
<feature type="transmembrane region" description="Helical" evidence="8">
    <location>
        <begin position="546"/>
        <end position="569"/>
    </location>
</feature>
<dbReference type="FunFam" id="3.30.30.30:FF:000002">
    <property type="entry name" value="Heat shock 70 kDa protein 4"/>
    <property type="match status" value="1"/>
</dbReference>
<feature type="region of interest" description="Disordered" evidence="7">
    <location>
        <begin position="1285"/>
        <end position="1319"/>
    </location>
</feature>
<dbReference type="EMBL" id="KE720798">
    <property type="protein sequence ID" value="ERF75745.1"/>
    <property type="molecule type" value="Genomic_DNA"/>
</dbReference>
<evidence type="ECO:0000256" key="4">
    <source>
        <dbReference type="ARBA" id="ARBA00022741"/>
    </source>
</evidence>
<dbReference type="Gene3D" id="1.20.1270.10">
    <property type="match status" value="1"/>
</dbReference>
<dbReference type="FunFam" id="3.90.640.10:FF:000004">
    <property type="entry name" value="Heat shock 70 kDa protein 4"/>
    <property type="match status" value="1"/>
</dbReference>
<evidence type="ECO:0000256" key="1">
    <source>
        <dbReference type="ARBA" id="ARBA00004496"/>
    </source>
</evidence>
<evidence type="ECO:0000313" key="9">
    <source>
        <dbReference type="EMBL" id="ERF75745.1"/>
    </source>
</evidence>
<dbReference type="InterPro" id="IPR029047">
    <property type="entry name" value="HSP70_peptide-bd_sf"/>
</dbReference>
<protein>
    <submittedName>
        <fullName evidence="9">Uncharacterized protein</fullName>
    </submittedName>
</protein>
<evidence type="ECO:0000256" key="2">
    <source>
        <dbReference type="ARBA" id="ARBA00007381"/>
    </source>
</evidence>
<accession>U1HY31</accession>
<dbReference type="InterPro" id="IPR013126">
    <property type="entry name" value="Hsp_70_fam"/>
</dbReference>
<dbReference type="Gene3D" id="3.30.30.30">
    <property type="match status" value="1"/>
</dbReference>
<dbReference type="GO" id="GO:0005829">
    <property type="term" value="C:cytosol"/>
    <property type="evidence" value="ECO:0007669"/>
    <property type="project" value="TreeGrafter"/>
</dbReference>
<dbReference type="FunFam" id="2.60.34.10:FF:000011">
    <property type="entry name" value="Heat shock protein hsp88"/>
    <property type="match status" value="1"/>
</dbReference>
<keyword evidence="8" id="KW-0472">Membrane</keyword>
<evidence type="ECO:0000256" key="7">
    <source>
        <dbReference type="SAM" id="MobiDB-lite"/>
    </source>
</evidence>
<keyword evidence="8" id="KW-0812">Transmembrane</keyword>
<dbReference type="GO" id="GO:0005524">
    <property type="term" value="F:ATP binding"/>
    <property type="evidence" value="ECO:0007669"/>
    <property type="project" value="UniProtKB-KW"/>
</dbReference>
<proteinExistence type="inferred from homology"/>
<dbReference type="FunFam" id="1.20.1270.10:FF:000002">
    <property type="entry name" value="Heat shock 70 kDa protein 4"/>
    <property type="match status" value="1"/>
</dbReference>
<dbReference type="PROSITE" id="PS01036">
    <property type="entry name" value="HSP70_3"/>
    <property type="match status" value="1"/>
</dbReference>
<feature type="transmembrane region" description="Helical" evidence="8">
    <location>
        <begin position="498"/>
        <end position="515"/>
    </location>
</feature>
<feature type="region of interest" description="Disordered" evidence="7">
    <location>
        <begin position="700"/>
        <end position="751"/>
    </location>
</feature>
<feature type="region of interest" description="Disordered" evidence="7">
    <location>
        <begin position="1455"/>
        <end position="1510"/>
    </location>
</feature>
<comment type="similarity">
    <text evidence="2">Belongs to the heat shock protein 70 family.</text>
</comment>
<dbReference type="Proteomes" id="UP000019373">
    <property type="component" value="Unassembled WGS sequence"/>
</dbReference>
<keyword evidence="6" id="KW-0346">Stress response</keyword>
<feature type="compositionally biased region" description="Basic and acidic residues" evidence="7">
    <location>
        <begin position="722"/>
        <end position="733"/>
    </location>
</feature>
<dbReference type="GO" id="GO:0140662">
    <property type="term" value="F:ATP-dependent protein folding chaperone"/>
    <property type="evidence" value="ECO:0007669"/>
    <property type="project" value="InterPro"/>
</dbReference>
<dbReference type="SUPFAM" id="SSF53448">
    <property type="entry name" value="Nucleotide-diphospho-sugar transferases"/>
    <property type="match status" value="1"/>
</dbReference>
<keyword evidence="5" id="KW-0067">ATP-binding</keyword>
<dbReference type="Pfam" id="PF00012">
    <property type="entry name" value="HSP70"/>
    <property type="match status" value="1"/>
</dbReference>
<dbReference type="HOGENOM" id="CLU_004176_0_0_1"/>
<feature type="compositionally biased region" description="Basic and acidic residues" evidence="7">
    <location>
        <begin position="701"/>
        <end position="713"/>
    </location>
</feature>
<keyword evidence="8" id="KW-1133">Transmembrane helix</keyword>
<feature type="transmembrane region" description="Helical" evidence="8">
    <location>
        <begin position="141"/>
        <end position="166"/>
    </location>
</feature>
<dbReference type="Gene3D" id="2.60.34.10">
    <property type="entry name" value="Substrate Binding Domain Of DNAk, Chain A, domain 1"/>
    <property type="match status" value="1"/>
</dbReference>
<dbReference type="eggNOG" id="KOG2571">
    <property type="taxonomic scope" value="Eukaryota"/>
</dbReference>
<keyword evidence="3" id="KW-0963">Cytoplasm</keyword>
<dbReference type="SUPFAM" id="SSF100920">
    <property type="entry name" value="Heat shock protein 70kD (HSP70), peptide-binding domain"/>
    <property type="match status" value="1"/>
</dbReference>
<dbReference type="Pfam" id="PF03142">
    <property type="entry name" value="Chitin_synth_2"/>
    <property type="match status" value="1"/>
</dbReference>
<dbReference type="CDD" id="cd24094">
    <property type="entry name" value="ASKHA_NBD_HSP70_ScSse"/>
    <property type="match status" value="1"/>
</dbReference>
<dbReference type="Gene3D" id="3.90.640.10">
    <property type="entry name" value="Actin, Chain A, domain 4"/>
    <property type="match status" value="1"/>
</dbReference>
<dbReference type="GO" id="GO:0005634">
    <property type="term" value="C:nucleus"/>
    <property type="evidence" value="ECO:0007669"/>
    <property type="project" value="TreeGrafter"/>
</dbReference>
<dbReference type="PANTHER" id="PTHR45639">
    <property type="entry name" value="HSC70CB, ISOFORM G-RELATED"/>
    <property type="match status" value="1"/>
</dbReference>
<evidence type="ECO:0000256" key="8">
    <source>
        <dbReference type="SAM" id="Phobius"/>
    </source>
</evidence>
<dbReference type="SUPFAM" id="SSF53067">
    <property type="entry name" value="Actin-like ATPase domain"/>
    <property type="match status" value="2"/>
</dbReference>
<keyword evidence="4" id="KW-0547">Nucleotide-binding</keyword>
<comment type="subcellular location">
    <subcellularLocation>
        <location evidence="1">Cytoplasm</location>
    </subcellularLocation>
</comment>
<feature type="transmembrane region" description="Helical" evidence="8">
    <location>
        <begin position="521"/>
        <end position="539"/>
    </location>
</feature>
<feature type="transmembrane region" description="Helical" evidence="8">
    <location>
        <begin position="58"/>
        <end position="87"/>
    </location>
</feature>
<gene>
    <name evidence="9" type="ORF">EPUS_01575</name>
</gene>
<evidence type="ECO:0000256" key="6">
    <source>
        <dbReference type="ARBA" id="ARBA00023016"/>
    </source>
</evidence>
<feature type="transmembrane region" description="Helical" evidence="8">
    <location>
        <begin position="99"/>
        <end position="121"/>
    </location>
</feature>
<dbReference type="eggNOG" id="KOG0103">
    <property type="taxonomic scope" value="Eukaryota"/>
</dbReference>
<sequence length="1510" mass="170237">MQTQIPTSHRPQLIPAWWSGRSLAFSPDRKASKTVFAAMSRWEHGIPPASQPWANKDIIYVSILGPVMLAAFLEWFLWLAAFCYCLGKAYTKSQHWSEKVLAVIMIVSFIAMRGIFLPVMVVTLPLPAVITQYFPETMVQFLQWFAFWTFALLLIVPWLFCVYRLATSSLGRTRQIKYLLNEQIAPKTVVVMPVYKENPEVLLTAINSVVSCDYPASCIHVFLSFDGDEVDELYLATIDKLGIPVTLKEFPPSIDVSYNGARITVSRFPHGGKRKCQKATFQLIDKIYEKYLQRKDDLFILFIDSDCILDKVCVQNFMYEMELKPGSKRNMLAMTGVITSTTEKQSLITLLQDMEYIHGQLFERSVESGCGSVTCLPGALTILRFSGFRKMAKYYFAPKAEQCDDLFDYGKCHLGEDRWLTHLFMVAAKERYQIQMCTSAFCKTEAVQTFISLLKQRRRWFLGFITNEVCMLTDVRLWKRYPLLCLVRFMQNTIRTTALLFFIMVISIITTSNRIQNLPVGFIAVSLGLNYLLMLYFGAKIRRYKAWLYPIMFILNPFFNWIYMVYGIFTAGQRTWGGPRADAGAADSQTTPQQAIEIAEATGDELNVIPETFKPAIEARHPGRPKATALQPSAALEEVFVSLEKPSEEWYNHPEGSQISMPELAHNPQHARRLRPVSFDSAGSSDYSITMPRRLASMLEEEGRHNRRSDESNGRNSTNEGSSRRDTLRHSSERGLLQAPENIHTRNYSPLPHTTTFFNRDRAGRPHVEPFYTVSITAVAMSVVGIDLGAQSTKIGVARNKGIDIITNEVSNRQTPSLVGFGPKSRYLGEAAKTQEISNLKNTVGSLKRLVGRTLNDPDTQSEQDYVTAPLIDLNGQVGVEVSYLGKKEQFTAVQLLAMFLSKIKVTAGAELKLPVSDVVISCPPWFTDIQRRAMLDAAEIAGLKLLRLINDTTAIALGYGITKSDLPEGDQKPRRVAFVDIGHSDYTCSIVEFKKGELAVKSTTYDRHFGGRNFDKALVDHFAAEFKNNYKIDIKTNPKALTRVATAAEKLKKILSANASAPLNIESLMDDKDVRAFLKREELEELVKPLLDRATVPLEQALAEAKLKVEDIDAVEMVGGCTRVPSLKDRISKFFGKSLSFTLNQDEAIARGCAFSCAILSPVFRVRDFSVHDIVSYPIEFTWEQSPDIPDEDTSLTVFNKGNVMPSTKILTFYRKQPFDLEARYAKPEILPGKMNPWIGRFSVKGVKADSKDDFMICKLKARLNLHGVLNVESGYYVEDVEIEEPIPEEKDSEKKKDGDAMDTDANGSAEPKPKMRKIKKQVRKGDLPLAAGTASLDQSTKDALMEKENSMFMEDKLVADTEDKKNELESFIYELRGKIDDQYSEFASDEEKEKVRSKLEQSEDWLYEDGEDATKAAYIAKMDEIRFVAGPIIQRYQDKIEAERQAILKAQEEAAAKKRAEAEAKKAAEDAKKAAAEPKKQPEDTEMKDADGEAVKPDSVEEPVDEKK</sequence>
<dbReference type="PANTHER" id="PTHR45639:SF4">
    <property type="entry name" value="HSC70CB, ISOFORM G"/>
    <property type="match status" value="1"/>
</dbReference>
<evidence type="ECO:0000313" key="10">
    <source>
        <dbReference type="Proteomes" id="UP000019373"/>
    </source>
</evidence>
<keyword evidence="10" id="KW-1185">Reference proteome</keyword>
<dbReference type="Gene3D" id="3.30.420.40">
    <property type="match status" value="2"/>
</dbReference>
<dbReference type="InterPro" id="IPR029048">
    <property type="entry name" value="HSP70_C_sf"/>
</dbReference>